<evidence type="ECO:0000256" key="1">
    <source>
        <dbReference type="ARBA" id="ARBA00023015"/>
    </source>
</evidence>
<keyword evidence="10" id="KW-1185">Reference proteome</keyword>
<evidence type="ECO:0000313" key="9">
    <source>
        <dbReference type="EMBL" id="MBM7797661.1"/>
    </source>
</evidence>
<gene>
    <name evidence="9" type="ORF">JOE57_000582</name>
</gene>
<dbReference type="PANTHER" id="PTHR30603">
    <property type="entry name" value="RNA POLYMERASE SIGMA FACTOR RPO"/>
    <property type="match status" value="1"/>
</dbReference>
<keyword evidence="2" id="KW-0731">Sigma factor</keyword>
<dbReference type="Pfam" id="PF00140">
    <property type="entry name" value="Sigma70_r1_2"/>
    <property type="match status" value="1"/>
</dbReference>
<feature type="domain" description="RNA polymerase sigma-70 region 1.2" evidence="5">
    <location>
        <begin position="19"/>
        <end position="50"/>
    </location>
</feature>
<dbReference type="EMBL" id="JAFBCF010000001">
    <property type="protein sequence ID" value="MBM7797661.1"/>
    <property type="molecule type" value="Genomic_DNA"/>
</dbReference>
<dbReference type="Pfam" id="PF04539">
    <property type="entry name" value="Sigma70_r3"/>
    <property type="match status" value="1"/>
</dbReference>
<dbReference type="InterPro" id="IPR014284">
    <property type="entry name" value="RNA_pol_sigma-70_dom"/>
</dbReference>
<evidence type="ECO:0000259" key="7">
    <source>
        <dbReference type="Pfam" id="PF04542"/>
    </source>
</evidence>
<name>A0ABS2RF93_9ACTN</name>
<dbReference type="PANTHER" id="PTHR30603:SF59">
    <property type="entry name" value="RNA POLYMERASE PRINCIPAL SIGMA FACTOR HRDA"/>
    <property type="match status" value="1"/>
</dbReference>
<proteinExistence type="predicted"/>
<dbReference type="InterPro" id="IPR007630">
    <property type="entry name" value="RNA_pol_sigma70_r4"/>
</dbReference>
<reference evidence="9 10" key="1">
    <citation type="submission" date="2021-01" db="EMBL/GenBank/DDBJ databases">
        <title>Sequencing the genomes of 1000 actinobacteria strains.</title>
        <authorList>
            <person name="Klenk H.-P."/>
        </authorList>
    </citation>
    <scope>NUCLEOTIDE SEQUENCE [LARGE SCALE GENOMIC DNA]</scope>
    <source>
        <strain evidence="9 10">DSM 18662</strain>
    </source>
</reference>
<dbReference type="Pfam" id="PF04542">
    <property type="entry name" value="Sigma70_r2"/>
    <property type="match status" value="1"/>
</dbReference>
<evidence type="ECO:0000256" key="3">
    <source>
        <dbReference type="ARBA" id="ARBA00023125"/>
    </source>
</evidence>
<evidence type="ECO:0000259" key="8">
    <source>
        <dbReference type="Pfam" id="PF04545"/>
    </source>
</evidence>
<dbReference type="InterPro" id="IPR050239">
    <property type="entry name" value="Sigma-70_RNA_pol_init_factors"/>
</dbReference>
<dbReference type="PRINTS" id="PR00046">
    <property type="entry name" value="SIGMA70FCT"/>
</dbReference>
<dbReference type="InterPro" id="IPR036388">
    <property type="entry name" value="WH-like_DNA-bd_sf"/>
</dbReference>
<dbReference type="Gene3D" id="1.10.10.10">
    <property type="entry name" value="Winged helix-like DNA-binding domain superfamily/Winged helix DNA-binding domain"/>
    <property type="match status" value="2"/>
</dbReference>
<dbReference type="Gene3D" id="1.10.601.10">
    <property type="entry name" value="RNA Polymerase Primary Sigma Factor"/>
    <property type="match status" value="1"/>
</dbReference>
<dbReference type="InterPro" id="IPR007624">
    <property type="entry name" value="RNA_pol_sigma70_r3"/>
</dbReference>
<evidence type="ECO:0000256" key="2">
    <source>
        <dbReference type="ARBA" id="ARBA00023082"/>
    </source>
</evidence>
<protein>
    <submittedName>
        <fullName evidence="9">RNA polymerase sigma factor (Sigma-70 family)</fullName>
    </submittedName>
</protein>
<keyword evidence="1" id="KW-0805">Transcription regulation</keyword>
<dbReference type="InterPro" id="IPR009042">
    <property type="entry name" value="RNA_pol_sigma70_r1_2"/>
</dbReference>
<dbReference type="InterPro" id="IPR007627">
    <property type="entry name" value="RNA_pol_sigma70_r2"/>
</dbReference>
<feature type="domain" description="RNA polymerase sigma-70 region 3" evidence="6">
    <location>
        <begin position="170"/>
        <end position="246"/>
    </location>
</feature>
<dbReference type="RefSeq" id="WP_204916311.1">
    <property type="nucleotide sequence ID" value="NZ_BAAAQP010000011.1"/>
</dbReference>
<dbReference type="SUPFAM" id="SSF88946">
    <property type="entry name" value="Sigma2 domain of RNA polymerase sigma factors"/>
    <property type="match status" value="1"/>
</dbReference>
<dbReference type="InterPro" id="IPR013324">
    <property type="entry name" value="RNA_pol_sigma_r3/r4-like"/>
</dbReference>
<dbReference type="SUPFAM" id="SSF88659">
    <property type="entry name" value="Sigma3 and sigma4 domains of RNA polymerase sigma factors"/>
    <property type="match status" value="2"/>
</dbReference>
<evidence type="ECO:0000259" key="6">
    <source>
        <dbReference type="Pfam" id="PF04539"/>
    </source>
</evidence>
<feature type="domain" description="RNA polymerase sigma-70 region 4" evidence="8">
    <location>
        <begin position="259"/>
        <end position="311"/>
    </location>
</feature>
<sequence length="318" mass="35367">MVNSSARRPTHDSADGVGDSVGFYLDAIGETSLLSAADEVELAKTIELGIYAQRLLDSPATAPARRRGAARPTKAELTLLVEEGQLAQQRFVTANLRLVVSVARKFLRSQLPLLDLVQEGNTGLIRAVEKFDYTKGFKFSTYGTWWIRQAISRGIAQQGRIVRLPIHVAEQVNQVQATRRALERRLGREPDRAEIADELGLELDRVLELIRFGREHLSLDSPIEDHGDTSLGDLVARETAPGPDEMVVEAEESAQLEALLARLDARAADIVRRRFGLLDGRQARLNEIAARWNISAERVRQIERQALALLRDQRTLAA</sequence>
<dbReference type="InterPro" id="IPR000943">
    <property type="entry name" value="RNA_pol_sigma70"/>
</dbReference>
<dbReference type="InterPro" id="IPR013325">
    <property type="entry name" value="RNA_pol_sigma_r2"/>
</dbReference>
<dbReference type="Pfam" id="PF04545">
    <property type="entry name" value="Sigma70_r4"/>
    <property type="match status" value="1"/>
</dbReference>
<dbReference type="NCBIfam" id="TIGR02937">
    <property type="entry name" value="sigma70-ECF"/>
    <property type="match status" value="1"/>
</dbReference>
<organism evidence="9 10">
    <name type="scientific">Microlunatus panaciterrae</name>
    <dbReference type="NCBI Taxonomy" id="400768"/>
    <lineage>
        <taxon>Bacteria</taxon>
        <taxon>Bacillati</taxon>
        <taxon>Actinomycetota</taxon>
        <taxon>Actinomycetes</taxon>
        <taxon>Propionibacteriales</taxon>
        <taxon>Propionibacteriaceae</taxon>
        <taxon>Microlunatus</taxon>
    </lineage>
</organism>
<evidence type="ECO:0000256" key="4">
    <source>
        <dbReference type="ARBA" id="ARBA00023163"/>
    </source>
</evidence>
<dbReference type="Proteomes" id="UP000704762">
    <property type="component" value="Unassembled WGS sequence"/>
</dbReference>
<accession>A0ABS2RF93</accession>
<comment type="caution">
    <text evidence="9">The sequence shown here is derived from an EMBL/GenBank/DDBJ whole genome shotgun (WGS) entry which is preliminary data.</text>
</comment>
<evidence type="ECO:0000259" key="5">
    <source>
        <dbReference type="Pfam" id="PF00140"/>
    </source>
</evidence>
<keyword evidence="3" id="KW-0238">DNA-binding</keyword>
<evidence type="ECO:0000313" key="10">
    <source>
        <dbReference type="Proteomes" id="UP000704762"/>
    </source>
</evidence>
<feature type="domain" description="RNA polymerase sigma-70 region 2" evidence="7">
    <location>
        <begin position="92"/>
        <end position="160"/>
    </location>
</feature>
<keyword evidence="4" id="KW-0804">Transcription</keyword>